<accession>A0A6J1SCU5</accession>
<dbReference type="KEGG" id="foc:113205631"/>
<evidence type="ECO:0000256" key="1">
    <source>
        <dbReference type="SAM" id="SignalP"/>
    </source>
</evidence>
<organism evidence="2 3">
    <name type="scientific">Frankliniella occidentalis</name>
    <name type="common">Western flower thrips</name>
    <name type="synonym">Euthrips occidentalis</name>
    <dbReference type="NCBI Taxonomy" id="133901"/>
    <lineage>
        <taxon>Eukaryota</taxon>
        <taxon>Metazoa</taxon>
        <taxon>Ecdysozoa</taxon>
        <taxon>Arthropoda</taxon>
        <taxon>Hexapoda</taxon>
        <taxon>Insecta</taxon>
        <taxon>Pterygota</taxon>
        <taxon>Neoptera</taxon>
        <taxon>Paraneoptera</taxon>
        <taxon>Thysanoptera</taxon>
        <taxon>Terebrantia</taxon>
        <taxon>Thripoidea</taxon>
        <taxon>Thripidae</taxon>
        <taxon>Frankliniella</taxon>
    </lineage>
</organism>
<keyword evidence="1" id="KW-0732">Signal</keyword>
<sequence>MLFRPLALALLCSTSINSKAINTLAGPYRIVVERFYMCQPDNRVPPWSWYVRASHFNPQTPKELQRVTGNFCTTTALDDSLWGRANMGVRSNNQWKENAFVGYFKNSACRHLRENIPGFFNAAFKQSTQTKGVCSIKPGVYEVNDYPIDWTFPKIPIMPYAHYRFNVTFGKDENLYGCFVVENRVIPKLE</sequence>
<dbReference type="AlphaFoldDB" id="A0A6J1SCU5"/>
<evidence type="ECO:0000313" key="2">
    <source>
        <dbReference type="Proteomes" id="UP000504606"/>
    </source>
</evidence>
<proteinExistence type="predicted"/>
<feature type="chain" id="PRO_5027089084" evidence="1">
    <location>
        <begin position="21"/>
        <end position="190"/>
    </location>
</feature>
<evidence type="ECO:0000313" key="3">
    <source>
        <dbReference type="RefSeq" id="XP_026277110.1"/>
    </source>
</evidence>
<protein>
    <submittedName>
        <fullName evidence="3">Uncharacterized protein LOC113205631 isoform X1</fullName>
    </submittedName>
</protein>
<keyword evidence="2" id="KW-1185">Reference proteome</keyword>
<gene>
    <name evidence="3" type="primary">LOC113205631</name>
</gene>
<dbReference type="GeneID" id="113205631"/>
<feature type="signal peptide" evidence="1">
    <location>
        <begin position="1"/>
        <end position="20"/>
    </location>
</feature>
<dbReference type="Proteomes" id="UP000504606">
    <property type="component" value="Unplaced"/>
</dbReference>
<reference evidence="3" key="1">
    <citation type="submission" date="2025-08" db="UniProtKB">
        <authorList>
            <consortium name="RefSeq"/>
        </authorList>
    </citation>
    <scope>IDENTIFICATION</scope>
    <source>
        <tissue evidence="3">Whole organism</tissue>
    </source>
</reference>
<dbReference type="RefSeq" id="XP_026277110.1">
    <property type="nucleotide sequence ID" value="XM_026421325.2"/>
</dbReference>
<name>A0A6J1SCU5_FRAOC</name>